<dbReference type="STRING" id="441112.SAMN04488094_107101"/>
<gene>
    <name evidence="2" type="ORF">SAMN04488094_107101</name>
</gene>
<reference evidence="2 3" key="1">
    <citation type="submission" date="2016-10" db="EMBL/GenBank/DDBJ databases">
        <authorList>
            <person name="de Groot N.N."/>
        </authorList>
    </citation>
    <scope>NUCLEOTIDE SEQUENCE [LARGE SCALE GENOMIC DNA]</scope>
    <source>
        <strain evidence="2 3">DSM 19548</strain>
    </source>
</reference>
<dbReference type="AlphaFoldDB" id="A0A1I1KW04"/>
<keyword evidence="1" id="KW-0732">Signal</keyword>
<feature type="signal peptide" evidence="1">
    <location>
        <begin position="1"/>
        <end position="20"/>
    </location>
</feature>
<evidence type="ECO:0008006" key="4">
    <source>
        <dbReference type="Google" id="ProtNLM"/>
    </source>
</evidence>
<feature type="chain" id="PRO_5011475337" description="DUF2125 domain-containing protein" evidence="1">
    <location>
        <begin position="21"/>
        <end position="500"/>
    </location>
</feature>
<accession>A0A1I1KW04</accession>
<evidence type="ECO:0000313" key="2">
    <source>
        <dbReference type="EMBL" id="SFC64795.1"/>
    </source>
</evidence>
<protein>
    <recommendedName>
        <fullName evidence="4">DUF2125 domain-containing protein</fullName>
    </recommendedName>
</protein>
<dbReference type="Proteomes" id="UP000198728">
    <property type="component" value="Unassembled WGS sequence"/>
</dbReference>
<sequence>MKQWIMGGVSVVALVTAANASWSLTAQQAWESWQSAAERYGQTMTSSGEATMDGKLTVSGVTLTAEFDEMTVVGTLGDIVFDEQDDGSVDITVPDTIPMTVNGIDEAGDKLDLAMTVTQTDATMTGTDAGSGASFDYAAPSMQLTVDDFKVNDQDVPMDLLLSLDDVEWNDTSGDAEPGSVATELSAAGSTFDLSMDDPEGDGTIKLNATVKDITSRSSGRNMAPDPDGDVGKMLADGFASAGEATYGPVTFNLDLDDGTETMTANGSMTGGNAVFSLDADQMRYDVTYEGLEVTASGGQIPVPELTAQIGRSATTFEIPTQPKDTAAPFAMRIALEDLSVGEEVWSMVDPAGVLPRDPATLVLDLTGAGRWTVDIFDEQAMMSAETPGELESVTLNALELSIAGAELTGEGAFTFPDAAEATPAEMQRPEGTANFKLVGGNALIENLSKVGLIPAEQLMMVRMMTGMFAKPGEGPDELLSEISIDGKGTILINGAPLPF</sequence>
<dbReference type="Pfam" id="PF09898">
    <property type="entry name" value="DUF2125"/>
    <property type="match status" value="1"/>
</dbReference>
<organism evidence="2 3">
    <name type="scientific">Tropicimonas isoalkanivorans</name>
    <dbReference type="NCBI Taxonomy" id="441112"/>
    <lineage>
        <taxon>Bacteria</taxon>
        <taxon>Pseudomonadati</taxon>
        <taxon>Pseudomonadota</taxon>
        <taxon>Alphaproteobacteria</taxon>
        <taxon>Rhodobacterales</taxon>
        <taxon>Roseobacteraceae</taxon>
        <taxon>Tropicimonas</taxon>
    </lineage>
</organism>
<dbReference type="OrthoDB" id="7791409at2"/>
<dbReference type="RefSeq" id="WP_093361100.1">
    <property type="nucleotide sequence ID" value="NZ_FOLG01000007.1"/>
</dbReference>
<dbReference type="EMBL" id="FOLG01000007">
    <property type="protein sequence ID" value="SFC64795.1"/>
    <property type="molecule type" value="Genomic_DNA"/>
</dbReference>
<evidence type="ECO:0000313" key="3">
    <source>
        <dbReference type="Proteomes" id="UP000198728"/>
    </source>
</evidence>
<proteinExistence type="predicted"/>
<evidence type="ECO:0000256" key="1">
    <source>
        <dbReference type="SAM" id="SignalP"/>
    </source>
</evidence>
<dbReference type="InterPro" id="IPR018666">
    <property type="entry name" value="DUF2125"/>
</dbReference>
<name>A0A1I1KW04_9RHOB</name>
<keyword evidence="3" id="KW-1185">Reference proteome</keyword>